<dbReference type="AlphaFoldDB" id="B9JH04"/>
<evidence type="ECO:0000313" key="1">
    <source>
        <dbReference type="EMBL" id="ACM27001.1"/>
    </source>
</evidence>
<evidence type="ECO:0000313" key="2">
    <source>
        <dbReference type="Proteomes" id="UP000001600"/>
    </source>
</evidence>
<organism evidence="1 2">
    <name type="scientific">Rhizobium rhizogenes (strain K84 / ATCC BAA-868)</name>
    <name type="common">Agrobacterium radiobacter</name>
    <dbReference type="NCBI Taxonomy" id="311403"/>
    <lineage>
        <taxon>Bacteria</taxon>
        <taxon>Pseudomonadati</taxon>
        <taxon>Pseudomonadota</taxon>
        <taxon>Alphaproteobacteria</taxon>
        <taxon>Hyphomicrobiales</taxon>
        <taxon>Rhizobiaceae</taxon>
        <taxon>Rhizobium/Agrobacterium group</taxon>
        <taxon>Rhizobium</taxon>
    </lineage>
</organism>
<proteinExistence type="predicted"/>
<dbReference type="HOGENOM" id="CLU_3303578_0_0_5"/>
<gene>
    <name evidence="1" type="ordered locus">Arad_2935</name>
</gene>
<dbReference type="EMBL" id="CP000628">
    <property type="protein sequence ID" value="ACM27001.1"/>
    <property type="molecule type" value="Genomic_DNA"/>
</dbReference>
<dbReference type="KEGG" id="ara:Arad_2935"/>
<reference evidence="1 2" key="1">
    <citation type="journal article" date="2009" name="J. Bacteriol.">
        <title>Genome sequences of three Agrobacterium biovars help elucidate the evolution of multichromosome genomes in bacteria.</title>
        <authorList>
            <person name="Slater S.C."/>
            <person name="Goldman B.S."/>
            <person name="Goodner B."/>
            <person name="Setubal J.C."/>
            <person name="Farrand S.K."/>
            <person name="Nester E.W."/>
            <person name="Burr T.J."/>
            <person name="Banta L."/>
            <person name="Dickerman A.W."/>
            <person name="Paulsen I."/>
            <person name="Otten L."/>
            <person name="Suen G."/>
            <person name="Welch R."/>
            <person name="Almeida N.F."/>
            <person name="Arnold F."/>
            <person name="Burton O.T."/>
            <person name="Du Z."/>
            <person name="Ewing A."/>
            <person name="Godsy E."/>
            <person name="Heisel S."/>
            <person name="Houmiel K.L."/>
            <person name="Jhaveri J."/>
            <person name="Lu J."/>
            <person name="Miller N.M."/>
            <person name="Norton S."/>
            <person name="Chen Q."/>
            <person name="Phoolcharoen W."/>
            <person name="Ohlin V."/>
            <person name="Ondrusek D."/>
            <person name="Pride N."/>
            <person name="Stricklin S.L."/>
            <person name="Sun J."/>
            <person name="Wheeler C."/>
            <person name="Wilson L."/>
            <person name="Zhu H."/>
            <person name="Wood D.W."/>
        </authorList>
    </citation>
    <scope>NUCLEOTIDE SEQUENCE [LARGE SCALE GENOMIC DNA]</scope>
    <source>
        <strain evidence="2">K84 / ATCC BAA-868</strain>
    </source>
</reference>
<protein>
    <submittedName>
        <fullName evidence="1">Uncharacterized protein</fullName>
    </submittedName>
</protein>
<name>B9JH04_RHIR8</name>
<dbReference type="Proteomes" id="UP000001600">
    <property type="component" value="Chromosome 1"/>
</dbReference>
<accession>B9JH04</accession>
<sequence>MAKRCLGDAFMTIALSFAQGKHYISHAGLRAGYGDKRAM</sequence>